<accession>A0A562RJ71</accession>
<evidence type="ECO:0000313" key="9">
    <source>
        <dbReference type="EMBL" id="TWI69115.1"/>
    </source>
</evidence>
<reference evidence="9 10" key="1">
    <citation type="journal article" date="2015" name="Stand. Genomic Sci.">
        <title>Genomic Encyclopedia of Bacterial and Archaeal Type Strains, Phase III: the genomes of soil and plant-associated and newly described type strains.</title>
        <authorList>
            <person name="Whitman W.B."/>
            <person name="Woyke T."/>
            <person name="Klenk H.P."/>
            <person name="Zhou Y."/>
            <person name="Lilburn T.G."/>
            <person name="Beck B.J."/>
            <person name="De Vos P."/>
            <person name="Vandamme P."/>
            <person name="Eisen J.A."/>
            <person name="Garrity G."/>
            <person name="Hugenholtz P."/>
            <person name="Kyrpides N.C."/>
        </authorList>
    </citation>
    <scope>NUCLEOTIDE SEQUENCE [LARGE SCALE GENOMIC DNA]</scope>
    <source>
        <strain evidence="9 10">CGMCC 1.10822</strain>
    </source>
</reference>
<dbReference type="PROSITE" id="PS51007">
    <property type="entry name" value="CYTC"/>
    <property type="match status" value="1"/>
</dbReference>
<dbReference type="InterPro" id="IPR002324">
    <property type="entry name" value="Cyt_c_ID"/>
</dbReference>
<dbReference type="Proteomes" id="UP000318431">
    <property type="component" value="Unassembled WGS sequence"/>
</dbReference>
<dbReference type="SUPFAM" id="SSF46626">
    <property type="entry name" value="Cytochrome c"/>
    <property type="match status" value="2"/>
</dbReference>
<evidence type="ECO:0000256" key="5">
    <source>
        <dbReference type="ARBA" id="ARBA00023004"/>
    </source>
</evidence>
<evidence type="ECO:0000256" key="1">
    <source>
        <dbReference type="ARBA" id="ARBA00022448"/>
    </source>
</evidence>
<dbReference type="InterPro" id="IPR009056">
    <property type="entry name" value="Cyt_c-like_dom"/>
</dbReference>
<evidence type="ECO:0000256" key="4">
    <source>
        <dbReference type="ARBA" id="ARBA00022982"/>
    </source>
</evidence>
<comment type="caution">
    <text evidence="9">The sequence shown here is derived from an EMBL/GenBank/DDBJ whole genome shotgun (WGS) entry which is preliminary data.</text>
</comment>
<dbReference type="InterPro" id="IPR036909">
    <property type="entry name" value="Cyt_c-like_dom_sf"/>
</dbReference>
<keyword evidence="1" id="KW-0813">Transport</keyword>
<keyword evidence="10" id="KW-1185">Reference proteome</keyword>
<feature type="binding site" description="covalent" evidence="6">
    <location>
        <position position="193"/>
    </location>
    <ligand>
        <name>heme c</name>
        <dbReference type="ChEBI" id="CHEBI:61717"/>
    </ligand>
</feature>
<proteinExistence type="predicted"/>
<protein>
    <submittedName>
        <fullName evidence="9">Sulfite dehydrogenase (Cytochrome) subunit SorB</fullName>
    </submittedName>
</protein>
<keyword evidence="5 6" id="KW-0408">Iron</keyword>
<comment type="PTM">
    <text evidence="6">Binds 1 heme c group covalently per subunit.</text>
</comment>
<feature type="chain" id="PRO_5021830434" evidence="7">
    <location>
        <begin position="24"/>
        <end position="214"/>
    </location>
</feature>
<evidence type="ECO:0000256" key="3">
    <source>
        <dbReference type="ARBA" id="ARBA00022723"/>
    </source>
</evidence>
<feature type="binding site" description="covalent" evidence="6">
    <location>
        <position position="148"/>
    </location>
    <ligand>
        <name>heme c</name>
        <dbReference type="ChEBI" id="CHEBI:61717"/>
    </ligand>
</feature>
<dbReference type="AlphaFoldDB" id="A0A562RJ71"/>
<feature type="binding site" description="covalent" evidence="6">
    <location>
        <position position="144"/>
    </location>
    <ligand>
        <name>heme c</name>
        <dbReference type="ChEBI" id="CHEBI:61717"/>
    </ligand>
</feature>
<dbReference type="RefSeq" id="WP_145646839.1">
    <property type="nucleotide sequence ID" value="NZ_VLLB01000001.1"/>
</dbReference>
<sequence>MKRIESFLPVFLLVAGMAAPAYAEVHTLKLPAETAQLKSSRLPGYVIATQKCATCHSADYIKYQPPGMTLVQWTGEVGKMQHMYGAPLTDDDVKVIGAYLAVTYGSAKEADLPAELRLAWASGATKPAAGKGLDVQALLASNNCLACHAIDKKIVGPAYHEVAAKYRGNPGAQALLEKSIHGGSSDKWGQAAMPPFPQLKPEELRALADFVLKQ</sequence>
<name>A0A562RJ71_9BURK</name>
<evidence type="ECO:0000256" key="6">
    <source>
        <dbReference type="PIRSR" id="PIRSR602324-1"/>
    </source>
</evidence>
<dbReference type="EMBL" id="VLLB01000001">
    <property type="protein sequence ID" value="TWI69115.1"/>
    <property type="molecule type" value="Genomic_DNA"/>
</dbReference>
<keyword evidence="7" id="KW-0732">Signal</keyword>
<evidence type="ECO:0000313" key="10">
    <source>
        <dbReference type="Proteomes" id="UP000318431"/>
    </source>
</evidence>
<keyword evidence="4" id="KW-0249">Electron transport</keyword>
<evidence type="ECO:0000256" key="7">
    <source>
        <dbReference type="SAM" id="SignalP"/>
    </source>
</evidence>
<keyword evidence="2 6" id="KW-0349">Heme</keyword>
<feature type="signal peptide" evidence="7">
    <location>
        <begin position="1"/>
        <end position="23"/>
    </location>
</feature>
<dbReference type="GO" id="GO:0005506">
    <property type="term" value="F:iron ion binding"/>
    <property type="evidence" value="ECO:0007669"/>
    <property type="project" value="InterPro"/>
</dbReference>
<dbReference type="Gene3D" id="1.10.760.10">
    <property type="entry name" value="Cytochrome c-like domain"/>
    <property type="match status" value="2"/>
</dbReference>
<dbReference type="GO" id="GO:0009055">
    <property type="term" value="F:electron transfer activity"/>
    <property type="evidence" value="ECO:0007669"/>
    <property type="project" value="InterPro"/>
</dbReference>
<dbReference type="PRINTS" id="PR00606">
    <property type="entry name" value="CYTCHROMECID"/>
</dbReference>
<evidence type="ECO:0000256" key="2">
    <source>
        <dbReference type="ARBA" id="ARBA00022617"/>
    </source>
</evidence>
<gene>
    <name evidence="9" type="ORF">IP91_00181</name>
</gene>
<keyword evidence="3 6" id="KW-0479">Metal-binding</keyword>
<dbReference type="OrthoDB" id="9811281at2"/>
<organism evidence="9 10">
    <name type="scientific">Pseudoduganella lurida</name>
    <dbReference type="NCBI Taxonomy" id="1036180"/>
    <lineage>
        <taxon>Bacteria</taxon>
        <taxon>Pseudomonadati</taxon>
        <taxon>Pseudomonadota</taxon>
        <taxon>Betaproteobacteria</taxon>
        <taxon>Burkholderiales</taxon>
        <taxon>Oxalobacteraceae</taxon>
        <taxon>Telluria group</taxon>
        <taxon>Pseudoduganella</taxon>
    </lineage>
</organism>
<dbReference type="GO" id="GO:0020037">
    <property type="term" value="F:heme binding"/>
    <property type="evidence" value="ECO:0007669"/>
    <property type="project" value="InterPro"/>
</dbReference>
<evidence type="ECO:0000259" key="8">
    <source>
        <dbReference type="PROSITE" id="PS51007"/>
    </source>
</evidence>
<dbReference type="Pfam" id="PF00034">
    <property type="entry name" value="Cytochrom_C"/>
    <property type="match status" value="1"/>
</dbReference>
<feature type="domain" description="Cytochrome c" evidence="8">
    <location>
        <begin position="127"/>
        <end position="214"/>
    </location>
</feature>